<dbReference type="RefSeq" id="WP_196100015.1">
    <property type="nucleotide sequence ID" value="NZ_CP064939.1"/>
</dbReference>
<reference evidence="5 6" key="1">
    <citation type="submission" date="2020-11" db="EMBL/GenBank/DDBJ databases">
        <title>Pedobacter endophytica, an endophytic bacteria isolated form Carex pumila.</title>
        <authorList>
            <person name="Peng Y."/>
            <person name="Jiang L."/>
            <person name="Lee J."/>
        </authorList>
    </citation>
    <scope>NUCLEOTIDE SEQUENCE [LARGE SCALE GENOMIC DNA]</scope>
    <source>
        <strain evidence="5 6">JBR3-12</strain>
    </source>
</reference>
<evidence type="ECO:0000313" key="6">
    <source>
        <dbReference type="Proteomes" id="UP000594759"/>
    </source>
</evidence>
<dbReference type="GO" id="GO:0001681">
    <property type="term" value="F:sialate O-acetylesterase activity"/>
    <property type="evidence" value="ECO:0007669"/>
    <property type="project" value="InterPro"/>
</dbReference>
<evidence type="ECO:0000313" key="5">
    <source>
        <dbReference type="EMBL" id="QPH40561.1"/>
    </source>
</evidence>
<evidence type="ECO:0000256" key="2">
    <source>
        <dbReference type="SAM" id="SignalP"/>
    </source>
</evidence>
<evidence type="ECO:0000259" key="3">
    <source>
        <dbReference type="Pfam" id="PF03629"/>
    </source>
</evidence>
<gene>
    <name evidence="5" type="ORF">IZT61_04585</name>
</gene>
<accession>A0A7S9L148</accession>
<dbReference type="InterPro" id="IPR036514">
    <property type="entry name" value="SGNH_hydro_sf"/>
</dbReference>
<dbReference type="AlphaFoldDB" id="A0A7S9L148"/>
<dbReference type="SUPFAM" id="SSF52266">
    <property type="entry name" value="SGNH hydrolase"/>
    <property type="match status" value="2"/>
</dbReference>
<dbReference type="Proteomes" id="UP000594759">
    <property type="component" value="Chromosome"/>
</dbReference>
<dbReference type="Pfam" id="PF03629">
    <property type="entry name" value="SASA"/>
    <property type="match status" value="1"/>
</dbReference>
<proteinExistence type="predicted"/>
<dbReference type="Gene3D" id="3.40.50.1110">
    <property type="entry name" value="SGNH hydrolase"/>
    <property type="match status" value="2"/>
</dbReference>
<feature type="domain" description="SGNH hydrolase-type esterase" evidence="4">
    <location>
        <begin position="28"/>
        <end position="203"/>
    </location>
</feature>
<evidence type="ECO:0000259" key="4">
    <source>
        <dbReference type="Pfam" id="PF13472"/>
    </source>
</evidence>
<protein>
    <submittedName>
        <fullName evidence="5">Sialate O-acetylesterase</fullName>
    </submittedName>
</protein>
<name>A0A7S9L148_9SPHI</name>
<evidence type="ECO:0000256" key="1">
    <source>
        <dbReference type="ARBA" id="ARBA00022801"/>
    </source>
</evidence>
<keyword evidence="2" id="KW-0732">Signal</keyword>
<dbReference type="PANTHER" id="PTHR22901:SF0">
    <property type="entry name" value="SIALATE O-ACETYLESTERASE"/>
    <property type="match status" value="1"/>
</dbReference>
<dbReference type="InterPro" id="IPR039329">
    <property type="entry name" value="SIAE"/>
</dbReference>
<dbReference type="InterPro" id="IPR005181">
    <property type="entry name" value="SASA"/>
</dbReference>
<organism evidence="5 6">
    <name type="scientific">Pedobacter endophyticus</name>
    <dbReference type="NCBI Taxonomy" id="2789740"/>
    <lineage>
        <taxon>Bacteria</taxon>
        <taxon>Pseudomonadati</taxon>
        <taxon>Bacteroidota</taxon>
        <taxon>Sphingobacteriia</taxon>
        <taxon>Sphingobacteriales</taxon>
        <taxon>Sphingobacteriaceae</taxon>
        <taxon>Pedobacter</taxon>
    </lineage>
</organism>
<feature type="domain" description="Sialate O-acetylesterase" evidence="3">
    <location>
        <begin position="303"/>
        <end position="582"/>
    </location>
</feature>
<dbReference type="PANTHER" id="PTHR22901">
    <property type="entry name" value="SIALATE O-ACETYLESTERASE"/>
    <property type="match status" value="1"/>
</dbReference>
<dbReference type="InterPro" id="IPR013830">
    <property type="entry name" value="SGNH_hydro"/>
</dbReference>
<feature type="signal peptide" evidence="2">
    <location>
        <begin position="1"/>
        <end position="21"/>
    </location>
</feature>
<feature type="chain" id="PRO_5032543178" evidence="2">
    <location>
        <begin position="22"/>
        <end position="690"/>
    </location>
</feature>
<keyword evidence="6" id="KW-1185">Reference proteome</keyword>
<dbReference type="KEGG" id="pex:IZT61_04585"/>
<dbReference type="Pfam" id="PF13472">
    <property type="entry name" value="Lipase_GDSL_2"/>
    <property type="match status" value="1"/>
</dbReference>
<dbReference type="EMBL" id="CP064939">
    <property type="protein sequence ID" value="QPH40561.1"/>
    <property type="molecule type" value="Genomic_DNA"/>
</dbReference>
<keyword evidence="1" id="KW-0378">Hydrolase</keyword>
<dbReference type="GO" id="GO:0005975">
    <property type="term" value="P:carbohydrate metabolic process"/>
    <property type="evidence" value="ECO:0007669"/>
    <property type="project" value="TreeGrafter"/>
</dbReference>
<sequence length="690" mass="76950">MKPSFRLLVIFLVSISLRGHAQKLKVACIGNSVTAGYLLNQPEKNAYPSQLQNLLGDSYKVDNFGHSGATLLKKGHNPYYKTKEFTDALTFRPDIAVIALGLNDTDPRNWPNYNGEFSADYQWLMDTLKAVSPKIKIYLCRLSPIFSGHPRFKSGTRDWYWEIQDKIVQLAAENQLEVIDLHEALGNRPDLFADNLHPDVTGAGIIAKTVFEHLTGNYGGFRIDQLFADHMVLQRDRPIAVFGDADVSDKIEVEFNHIRLKTAPDANGKWKVLFPAMKFGGPYSLKISSKFKKVIINDVLIGDVWLCSGQSNMAFPLKSSLTGKATMNSLDGNLPIRLLKFNALAETDNIAWGGATLDSINALKYFSGNWAKPEPATVADFSAVAYYFGEKIVRDERVPVGLIQMAVGGSTLESWMDRKTLEGNDLLVDLVNGWRKSDFIQDWVRGRAEVNLKNALNPKQRHPYEPAYNFEAGIATLTSFAVKGVIWCQGESNAHNVALFNQEFPLLVQSWRKKWNSNLPFYYVQLSSLDRPSWPYFRDAQRKMQSLIPNVAMAVTSDLGDSLNVHPIRKKEVGERLAKLALQHTYHKNILSSGPVAVKAAIAENSLVVTFSQARQLKAAGGVALKGFEIEDKKGNRLKPNATIAGNKVYLALPANFKPRLVLYGWQPFTRANLINEAGLPASTFSMPLN</sequence>